<dbReference type="GO" id="GO:0008745">
    <property type="term" value="F:N-acetylmuramoyl-L-alanine amidase activity"/>
    <property type="evidence" value="ECO:0007669"/>
    <property type="project" value="InterPro"/>
</dbReference>
<dbReference type="InterPro" id="IPR050695">
    <property type="entry name" value="N-acetylmuramoyl_amidase_3"/>
</dbReference>
<dbReference type="GO" id="GO:0009253">
    <property type="term" value="P:peptidoglycan catabolic process"/>
    <property type="evidence" value="ECO:0007669"/>
    <property type="project" value="InterPro"/>
</dbReference>
<organism evidence="3">
    <name type="scientific">Myoviridae sp. ctCdG12</name>
    <dbReference type="NCBI Taxonomy" id="2825052"/>
    <lineage>
        <taxon>Viruses</taxon>
        <taxon>Duplodnaviria</taxon>
        <taxon>Heunggongvirae</taxon>
        <taxon>Uroviricota</taxon>
        <taxon>Caudoviricetes</taxon>
    </lineage>
</organism>
<dbReference type="InterPro" id="IPR002508">
    <property type="entry name" value="MurNAc-LAA_cat"/>
</dbReference>
<dbReference type="Pfam" id="PF01520">
    <property type="entry name" value="Amidase_3"/>
    <property type="match status" value="1"/>
</dbReference>
<dbReference type="SMART" id="SM00646">
    <property type="entry name" value="Ami_3"/>
    <property type="match status" value="1"/>
</dbReference>
<dbReference type="SUPFAM" id="SSF53187">
    <property type="entry name" value="Zn-dependent exopeptidases"/>
    <property type="match status" value="1"/>
</dbReference>
<dbReference type="EMBL" id="BK015990">
    <property type="protein sequence ID" value="DAF88668.1"/>
    <property type="molecule type" value="Genomic_DNA"/>
</dbReference>
<evidence type="ECO:0000256" key="1">
    <source>
        <dbReference type="ARBA" id="ARBA00022801"/>
    </source>
</evidence>
<dbReference type="PANTHER" id="PTHR30404:SF0">
    <property type="entry name" value="N-ACETYLMURAMOYL-L-ALANINE AMIDASE AMIC"/>
    <property type="match status" value="1"/>
</dbReference>
<reference evidence="3" key="1">
    <citation type="journal article" date="2021" name="Proc. Natl. Acad. Sci. U.S.A.">
        <title>A Catalog of Tens of Thousands of Viruses from Human Metagenomes Reveals Hidden Associations with Chronic Diseases.</title>
        <authorList>
            <person name="Tisza M.J."/>
            <person name="Buck C.B."/>
        </authorList>
    </citation>
    <scope>NUCLEOTIDE SEQUENCE</scope>
    <source>
        <strain evidence="3">CtCdG12</strain>
    </source>
</reference>
<protein>
    <submittedName>
        <fullName evidence="3">Cell wall hydrolase autolysin</fullName>
    </submittedName>
</protein>
<name>A0A8S5U2I5_9CAUD</name>
<dbReference type="PANTHER" id="PTHR30404">
    <property type="entry name" value="N-ACETYLMURAMOYL-L-ALANINE AMIDASE"/>
    <property type="match status" value="1"/>
</dbReference>
<feature type="domain" description="MurNAc-LAA" evidence="2">
    <location>
        <begin position="71"/>
        <end position="180"/>
    </location>
</feature>
<dbReference type="Gene3D" id="3.40.630.40">
    <property type="entry name" value="Zn-dependent exopeptidases"/>
    <property type="match status" value="1"/>
</dbReference>
<evidence type="ECO:0000259" key="2">
    <source>
        <dbReference type="SMART" id="SM00646"/>
    </source>
</evidence>
<keyword evidence="1 3" id="KW-0378">Hydrolase</keyword>
<proteinExistence type="predicted"/>
<evidence type="ECO:0000313" key="3">
    <source>
        <dbReference type="EMBL" id="DAF88668.1"/>
    </source>
</evidence>
<dbReference type="CDD" id="cd02696">
    <property type="entry name" value="MurNAc-LAA"/>
    <property type="match status" value="1"/>
</dbReference>
<sequence length="183" mass="20087">MKVFLNPGHDLVHDSGAVSPITGLRECDVAAAVGELVKGYLEAVGYEVRMWQSDNLNWDSDYADRQDCSVCDCANQWPADIFVSIHCNSAGNTSAQGTETLVHNMGGRAERLADCIQRQIVGSLDTVDRGLKERPELTVLRATDMPAVLVELAFISNEEDEALLRDRQDDFARAIARGVTDYA</sequence>
<accession>A0A8S5U2I5</accession>